<name>A0A194PIF8_PAPXU</name>
<dbReference type="PANTHER" id="PTHR14885:SF3">
    <property type="entry name" value="CILIA- AND FLAGELLA-ASSOCIATED PROTEIN 44"/>
    <property type="match status" value="1"/>
</dbReference>
<comment type="subcellular location">
    <subcellularLocation>
        <location evidence="1">Cytoplasm</location>
        <location evidence="1">Cytoskeleton</location>
        <location evidence="1">Cilium axoneme</location>
    </subcellularLocation>
</comment>
<keyword evidence="7" id="KW-0966">Cell projection</keyword>
<keyword evidence="4" id="KW-0677">Repeat</keyword>
<organism evidence="8 9">
    <name type="scientific">Papilio xuthus</name>
    <name type="common">Asian swallowtail butterfly</name>
    <dbReference type="NCBI Taxonomy" id="66420"/>
    <lineage>
        <taxon>Eukaryota</taxon>
        <taxon>Metazoa</taxon>
        <taxon>Ecdysozoa</taxon>
        <taxon>Arthropoda</taxon>
        <taxon>Hexapoda</taxon>
        <taxon>Insecta</taxon>
        <taxon>Pterygota</taxon>
        <taxon>Neoptera</taxon>
        <taxon>Endopterygota</taxon>
        <taxon>Lepidoptera</taxon>
        <taxon>Glossata</taxon>
        <taxon>Ditrysia</taxon>
        <taxon>Papilionoidea</taxon>
        <taxon>Papilionidae</taxon>
        <taxon>Papilioninae</taxon>
        <taxon>Papilio</taxon>
    </lineage>
</organism>
<evidence type="ECO:0000256" key="6">
    <source>
        <dbReference type="ARBA" id="ARBA00023212"/>
    </source>
</evidence>
<accession>A0A194PIF8</accession>
<gene>
    <name evidence="8" type="ORF">RR46_14054</name>
</gene>
<dbReference type="STRING" id="66420.A0A194PIF8"/>
<dbReference type="AlphaFoldDB" id="A0A194PIF8"/>
<evidence type="ECO:0000256" key="7">
    <source>
        <dbReference type="ARBA" id="ARBA00023273"/>
    </source>
</evidence>
<dbReference type="SUPFAM" id="SSF50978">
    <property type="entry name" value="WD40 repeat-like"/>
    <property type="match status" value="1"/>
</dbReference>
<dbReference type="InterPro" id="IPR015943">
    <property type="entry name" value="WD40/YVTN_repeat-like_dom_sf"/>
</dbReference>
<keyword evidence="5" id="KW-0175">Coiled coil</keyword>
<dbReference type="GO" id="GO:0003341">
    <property type="term" value="P:cilium movement"/>
    <property type="evidence" value="ECO:0007669"/>
    <property type="project" value="UniProtKB-ARBA"/>
</dbReference>
<evidence type="ECO:0000313" key="9">
    <source>
        <dbReference type="Proteomes" id="UP000053268"/>
    </source>
</evidence>
<evidence type="ECO:0000256" key="3">
    <source>
        <dbReference type="ARBA" id="ARBA00022574"/>
    </source>
</evidence>
<dbReference type="Gene3D" id="2.130.10.10">
    <property type="entry name" value="YVTN repeat-like/Quinoprotein amine dehydrogenase"/>
    <property type="match status" value="1"/>
</dbReference>
<evidence type="ECO:0000256" key="5">
    <source>
        <dbReference type="ARBA" id="ARBA00023054"/>
    </source>
</evidence>
<reference evidence="8 9" key="1">
    <citation type="journal article" date="2015" name="Nat. Commun.">
        <title>Outbred genome sequencing and CRISPR/Cas9 gene editing in butterflies.</title>
        <authorList>
            <person name="Li X."/>
            <person name="Fan D."/>
            <person name="Zhang W."/>
            <person name="Liu G."/>
            <person name="Zhang L."/>
            <person name="Zhao L."/>
            <person name="Fang X."/>
            <person name="Chen L."/>
            <person name="Dong Y."/>
            <person name="Chen Y."/>
            <person name="Ding Y."/>
            <person name="Zhao R."/>
            <person name="Feng M."/>
            <person name="Zhu Y."/>
            <person name="Feng Y."/>
            <person name="Jiang X."/>
            <person name="Zhu D."/>
            <person name="Xiang H."/>
            <person name="Feng X."/>
            <person name="Li S."/>
            <person name="Wang J."/>
            <person name="Zhang G."/>
            <person name="Kronforst M.R."/>
            <person name="Wang W."/>
        </authorList>
    </citation>
    <scope>NUCLEOTIDE SEQUENCE [LARGE SCALE GENOMIC DNA]</scope>
    <source>
        <strain evidence="8">Ya'a_city_454_Px</strain>
        <tissue evidence="8">Whole body</tissue>
    </source>
</reference>
<keyword evidence="2" id="KW-0963">Cytoplasm</keyword>
<protein>
    <submittedName>
        <fullName evidence="8">WD repeat-containing protein 52</fullName>
    </submittedName>
</protein>
<keyword evidence="6" id="KW-0206">Cytoskeleton</keyword>
<keyword evidence="9" id="KW-1185">Reference proteome</keyword>
<dbReference type="PANTHER" id="PTHR14885">
    <property type="entry name" value="CILIA- AND FLAGELLA-ASSOCIATED PROTEIN 43-RELATED"/>
    <property type="match status" value="1"/>
</dbReference>
<dbReference type="InterPro" id="IPR036322">
    <property type="entry name" value="WD40_repeat_dom_sf"/>
</dbReference>
<evidence type="ECO:0000256" key="2">
    <source>
        <dbReference type="ARBA" id="ARBA00022490"/>
    </source>
</evidence>
<sequence>MTCQALAEKSLESYRVDPNYRIAIAEGREGDRDPLILLYTWPQMEIDAVLRDGTTNAYSIMDFSPDGELLASVGKEPDYNLTIWNWKKHKILLRTSAFSFDVNAAMFSKYCPGQLTTAGAAHIKFWKMAETFTGLKLKGDLGRFGKTEICDVLGVHPMPDEKVLSGCEWGNILVWEAGLVKLYQGQHI</sequence>
<keyword evidence="3" id="KW-0853">WD repeat</keyword>
<dbReference type="Proteomes" id="UP000053268">
    <property type="component" value="Unassembled WGS sequence"/>
</dbReference>
<evidence type="ECO:0000313" key="8">
    <source>
        <dbReference type="EMBL" id="KPI92833.1"/>
    </source>
</evidence>
<dbReference type="EMBL" id="KQ459603">
    <property type="protein sequence ID" value="KPI92833.1"/>
    <property type="molecule type" value="Genomic_DNA"/>
</dbReference>
<evidence type="ECO:0000256" key="4">
    <source>
        <dbReference type="ARBA" id="ARBA00022737"/>
    </source>
</evidence>
<proteinExistence type="predicted"/>
<evidence type="ECO:0000256" key="1">
    <source>
        <dbReference type="ARBA" id="ARBA00004430"/>
    </source>
</evidence>
<dbReference type="GO" id="GO:0005930">
    <property type="term" value="C:axoneme"/>
    <property type="evidence" value="ECO:0007669"/>
    <property type="project" value="UniProtKB-SubCell"/>
</dbReference>